<keyword evidence="2" id="KW-0732">Signal</keyword>
<feature type="compositionally biased region" description="Polar residues" evidence="1">
    <location>
        <begin position="41"/>
        <end position="72"/>
    </location>
</feature>
<dbReference type="AlphaFoldDB" id="A0A9Q7ZKU0"/>
<reference evidence="3 4" key="1">
    <citation type="submission" date="2018-06" db="EMBL/GenBank/DDBJ databases">
        <authorList>
            <consortium name="Pathogen Informatics"/>
            <person name="Doyle S."/>
        </authorList>
    </citation>
    <scope>NUCLEOTIDE SEQUENCE [LARGE SCALE GENOMIC DNA]</scope>
    <source>
        <strain evidence="3 4">NCTC8782</strain>
    </source>
</reference>
<dbReference type="Proteomes" id="UP000255286">
    <property type="component" value="Unassembled WGS sequence"/>
</dbReference>
<dbReference type="RefSeq" id="WP_115600802.1">
    <property type="nucleotide sequence ID" value="NZ_UIGT01000001.1"/>
</dbReference>
<organism evidence="3 4">
    <name type="scientific">Citrobacter youngae</name>
    <dbReference type="NCBI Taxonomy" id="133448"/>
    <lineage>
        <taxon>Bacteria</taxon>
        <taxon>Pseudomonadati</taxon>
        <taxon>Pseudomonadota</taxon>
        <taxon>Gammaproteobacteria</taxon>
        <taxon>Enterobacterales</taxon>
        <taxon>Enterobacteriaceae</taxon>
        <taxon>Citrobacter</taxon>
        <taxon>Citrobacter freundii complex</taxon>
    </lineage>
</organism>
<evidence type="ECO:0000256" key="1">
    <source>
        <dbReference type="SAM" id="MobiDB-lite"/>
    </source>
</evidence>
<dbReference type="EMBL" id="UIGT01000001">
    <property type="protein sequence ID" value="SUX77788.1"/>
    <property type="molecule type" value="Genomic_DNA"/>
</dbReference>
<sequence length="108" mass="11863">MKKISSFLAIAFFISAGVNAAETSTTHQQAAMAHEMVNNSDTPAHQQMAQTHKAQVQNSQSTRASAPSFSQMNEHEKAMVVHQSMNNSHSYSHELQAKKHREQAATQG</sequence>
<comment type="caution">
    <text evidence="3">The sequence shown here is derived from an EMBL/GenBank/DDBJ whole genome shotgun (WGS) entry which is preliminary data.</text>
</comment>
<feature type="signal peptide" evidence="2">
    <location>
        <begin position="1"/>
        <end position="20"/>
    </location>
</feature>
<evidence type="ECO:0000256" key="2">
    <source>
        <dbReference type="SAM" id="SignalP"/>
    </source>
</evidence>
<feature type="region of interest" description="Disordered" evidence="1">
    <location>
        <begin position="41"/>
        <end position="108"/>
    </location>
</feature>
<protein>
    <submittedName>
        <fullName evidence="3">Probable copper-binding protein pcoE</fullName>
    </submittedName>
</protein>
<name>A0A9Q7ZKU0_9ENTR</name>
<proteinExistence type="predicted"/>
<evidence type="ECO:0000313" key="4">
    <source>
        <dbReference type="Proteomes" id="UP000255286"/>
    </source>
</evidence>
<evidence type="ECO:0000313" key="3">
    <source>
        <dbReference type="EMBL" id="SUX77788.1"/>
    </source>
</evidence>
<accession>A0A9Q7ZKU0</accession>
<feature type="chain" id="PRO_5040399128" evidence="2">
    <location>
        <begin position="21"/>
        <end position="108"/>
    </location>
</feature>
<gene>
    <name evidence="3" type="primary">pcoE</name>
    <name evidence="3" type="ORF">NCTC8782_00219</name>
</gene>